<evidence type="ECO:0000256" key="14">
    <source>
        <dbReference type="ARBA" id="ARBA00023027"/>
    </source>
</evidence>
<name>A0A0B6AKB6_PRIM2</name>
<dbReference type="Pfam" id="PF01761">
    <property type="entry name" value="DHQ_synthase"/>
    <property type="match status" value="1"/>
</dbReference>
<dbReference type="SUPFAM" id="SSF56796">
    <property type="entry name" value="Dehydroquinate synthase-like"/>
    <property type="match status" value="1"/>
</dbReference>
<dbReference type="GO" id="GO:0046872">
    <property type="term" value="F:metal ion binding"/>
    <property type="evidence" value="ECO:0007669"/>
    <property type="project" value="UniProtKB-KW"/>
</dbReference>
<keyword evidence="11 18" id="KW-0479">Metal-binding</keyword>
<evidence type="ECO:0000256" key="5">
    <source>
        <dbReference type="ARBA" id="ARBA00004661"/>
    </source>
</evidence>
<keyword evidence="14 18" id="KW-0520">NAD</keyword>
<dbReference type="PANTHER" id="PTHR43622">
    <property type="entry name" value="3-DEHYDROQUINATE SYNTHASE"/>
    <property type="match status" value="1"/>
</dbReference>
<dbReference type="EC" id="4.2.3.4" evidence="7 18"/>
<feature type="binding site" evidence="18">
    <location>
        <position position="264"/>
    </location>
    <ligand>
        <name>Zn(2+)</name>
        <dbReference type="ChEBI" id="CHEBI:29105"/>
    </ligand>
</feature>
<dbReference type="GO" id="GO:0003856">
    <property type="term" value="F:3-dehydroquinate synthase activity"/>
    <property type="evidence" value="ECO:0007669"/>
    <property type="project" value="UniProtKB-UniRule"/>
</dbReference>
<keyword evidence="13 18" id="KW-0862">Zinc</keyword>
<organism evidence="21 22">
    <name type="scientific">Priestia megaterium (strain ATCC 14581 / DSM 32 / CCUG 1817 / JCM 2506 / NBRC 15308 / NCIMB 9376 / NCTC 10342 / NRRL B-14308 / VKM B-512 / Ford 19)</name>
    <name type="common">Bacillus megaterium</name>
    <dbReference type="NCBI Taxonomy" id="1348623"/>
    <lineage>
        <taxon>Bacteria</taxon>
        <taxon>Bacillati</taxon>
        <taxon>Bacillota</taxon>
        <taxon>Bacilli</taxon>
        <taxon>Bacillales</taxon>
        <taxon>Bacillaceae</taxon>
        <taxon>Priestia</taxon>
    </lineage>
</organism>
<dbReference type="InterPro" id="IPR030963">
    <property type="entry name" value="DHQ_synth_fam"/>
</dbReference>
<evidence type="ECO:0000256" key="3">
    <source>
        <dbReference type="ARBA" id="ARBA00001947"/>
    </source>
</evidence>
<dbReference type="UniPathway" id="UPA00053">
    <property type="reaction ID" value="UER00085"/>
</dbReference>
<evidence type="ECO:0000256" key="11">
    <source>
        <dbReference type="ARBA" id="ARBA00022723"/>
    </source>
</evidence>
<comment type="cofactor">
    <cofactor evidence="2 18">
        <name>NAD(+)</name>
        <dbReference type="ChEBI" id="CHEBI:57540"/>
    </cofactor>
</comment>
<evidence type="ECO:0000256" key="2">
    <source>
        <dbReference type="ARBA" id="ARBA00001911"/>
    </source>
</evidence>
<feature type="binding site" evidence="18">
    <location>
        <position position="184"/>
    </location>
    <ligand>
        <name>Zn(2+)</name>
        <dbReference type="ChEBI" id="CHEBI:29105"/>
    </ligand>
</feature>
<dbReference type="InterPro" id="IPR050071">
    <property type="entry name" value="Dehydroquinate_synthase"/>
</dbReference>
<evidence type="ECO:0000313" key="21">
    <source>
        <dbReference type="EMBL" id="AJI21482.1"/>
    </source>
</evidence>
<dbReference type="HAMAP" id="MF_00110">
    <property type="entry name" value="DHQ_synthase"/>
    <property type="match status" value="1"/>
</dbReference>
<dbReference type="Pfam" id="PF24621">
    <property type="entry name" value="DHQS_C"/>
    <property type="match status" value="1"/>
</dbReference>
<feature type="domain" description="3-dehydroquinate synthase N-terminal" evidence="19">
    <location>
        <begin position="68"/>
        <end position="179"/>
    </location>
</feature>
<protein>
    <recommendedName>
        <fullName evidence="8 18">3-dehydroquinate synthase</fullName>
        <shortName evidence="18">DHQS</shortName>
        <ecNumber evidence="7 18">4.2.3.4</ecNumber>
    </recommendedName>
</protein>
<keyword evidence="15 18" id="KW-0057">Aromatic amino acid biosynthesis</keyword>
<gene>
    <name evidence="18 21" type="primary">aroB</name>
    <name evidence="21" type="ORF">BG04_1243</name>
</gene>
<evidence type="ECO:0000259" key="19">
    <source>
        <dbReference type="Pfam" id="PF01761"/>
    </source>
</evidence>
<evidence type="ECO:0000256" key="6">
    <source>
        <dbReference type="ARBA" id="ARBA00005412"/>
    </source>
</evidence>
<sequence length="360" mass="39897">MLQIDIQTLSKTYPLYLGNGLIEKLPSIIESVKPNLSSVLIITDSAVDSYYGEAVVKAIDTKFKVAKYVVPSGEHAKSFQHYYDCQTFALEQQLDRNALVIAFGGGVVGDLAGFVAATYMRGISFIQVPTTLLAHDSAVGGKVAINHELGKNMIGAFYQPEAVVYDIDLLKTLPEREWRSGFAEVIKHAFIHDEEFYKWLQQNIQSLTDLKDEKLIYAIQNGILVKASVVKEDETEAGVRAHLNFGHTLGHAIEAECGYGKISHGEGVAIGMLFAMKVSNVLEKSQFSVDDIAKWFEKFGYKTSVPNHLSAEKLLVRMKADKKSKSSNVHMVLLEGIGKPFVQQVEDEVILKLLNEELKA</sequence>
<keyword evidence="16 18" id="KW-0456">Lyase</keyword>
<evidence type="ECO:0000256" key="13">
    <source>
        <dbReference type="ARBA" id="ARBA00022833"/>
    </source>
</evidence>
<comment type="function">
    <text evidence="18">Catalyzes the conversion of 3-deoxy-D-arabino-heptulosonate 7-phosphate (DAHP) to dehydroquinate (DHQ).</text>
</comment>
<dbReference type="NCBIfam" id="TIGR01357">
    <property type="entry name" value="aroB"/>
    <property type="match status" value="1"/>
</dbReference>
<evidence type="ECO:0000256" key="17">
    <source>
        <dbReference type="ARBA" id="ARBA00023285"/>
    </source>
</evidence>
<evidence type="ECO:0000256" key="1">
    <source>
        <dbReference type="ARBA" id="ARBA00001393"/>
    </source>
</evidence>
<dbReference type="Gene3D" id="3.40.50.1970">
    <property type="match status" value="1"/>
</dbReference>
<dbReference type="HOGENOM" id="CLU_001201_0_2_9"/>
<evidence type="ECO:0000256" key="8">
    <source>
        <dbReference type="ARBA" id="ARBA00017684"/>
    </source>
</evidence>
<keyword evidence="9 18" id="KW-0963">Cytoplasm</keyword>
<evidence type="ECO:0000259" key="20">
    <source>
        <dbReference type="Pfam" id="PF24621"/>
    </source>
</evidence>
<comment type="subcellular location">
    <subcellularLocation>
        <location evidence="4 18">Cytoplasm</location>
    </subcellularLocation>
</comment>
<keyword evidence="10 18" id="KW-0028">Amino-acid biosynthesis</keyword>
<feature type="binding site" evidence="18">
    <location>
        <position position="247"/>
    </location>
    <ligand>
        <name>Zn(2+)</name>
        <dbReference type="ChEBI" id="CHEBI:29105"/>
    </ligand>
</feature>
<dbReference type="PIRSF" id="PIRSF001455">
    <property type="entry name" value="DHQ_synth"/>
    <property type="match status" value="1"/>
</dbReference>
<comment type="pathway">
    <text evidence="5 18">Metabolic intermediate biosynthesis; chorismate biosynthesis; chorismate from D-erythrose 4-phosphate and phosphoenolpyruvate: step 2/7.</text>
</comment>
<comment type="cofactor">
    <cofactor evidence="3">
        <name>Zn(2+)</name>
        <dbReference type="ChEBI" id="CHEBI:29105"/>
    </cofactor>
</comment>
<dbReference type="InterPro" id="IPR030960">
    <property type="entry name" value="DHQS/DOIS_N"/>
</dbReference>
<dbReference type="GeneID" id="93644719"/>
<proteinExistence type="inferred from homology"/>
<evidence type="ECO:0000313" key="22">
    <source>
        <dbReference type="Proteomes" id="UP000031829"/>
    </source>
</evidence>
<comment type="similarity">
    <text evidence="6 18">Belongs to the sugar phosphate cyclases superfamily. Dehydroquinate synthase family.</text>
</comment>
<comment type="catalytic activity">
    <reaction evidence="1 18">
        <text>7-phospho-2-dehydro-3-deoxy-D-arabino-heptonate = 3-dehydroquinate + phosphate</text>
        <dbReference type="Rhea" id="RHEA:21968"/>
        <dbReference type="ChEBI" id="CHEBI:32364"/>
        <dbReference type="ChEBI" id="CHEBI:43474"/>
        <dbReference type="ChEBI" id="CHEBI:58394"/>
        <dbReference type="EC" id="4.2.3.4"/>
    </reaction>
</comment>
<evidence type="ECO:0000256" key="15">
    <source>
        <dbReference type="ARBA" id="ARBA00023141"/>
    </source>
</evidence>
<reference evidence="21 22" key="1">
    <citation type="journal article" date="2015" name="Genome Announc.">
        <title>Complete genome sequences for 35 biothreat assay-relevant bacillus species.</title>
        <authorList>
            <person name="Johnson S.L."/>
            <person name="Daligault H.E."/>
            <person name="Davenport K.W."/>
            <person name="Jaissle J."/>
            <person name="Frey K.G."/>
            <person name="Ladner J.T."/>
            <person name="Broomall S.M."/>
            <person name="Bishop-Lilly K.A."/>
            <person name="Bruce D.C."/>
            <person name="Gibbons H.S."/>
            <person name="Coyne S.R."/>
            <person name="Lo C.C."/>
            <person name="Meincke L."/>
            <person name="Munk A.C."/>
            <person name="Koroleva G.I."/>
            <person name="Rosenzweig C.N."/>
            <person name="Palacios G.F."/>
            <person name="Redden C.L."/>
            <person name="Minogue T.D."/>
            <person name="Chain P.S."/>
        </authorList>
    </citation>
    <scope>NUCLEOTIDE SEQUENCE [LARGE SCALE GENOMIC DNA]</scope>
    <source>
        <strain evidence="22">ATCC 14581 / DSM 32 / JCM 2506 / NBRC 15308 / NCIMB 9376 / NCTC 10342 / NRRL B-14308 / VKM B-512</strain>
    </source>
</reference>
<evidence type="ECO:0000256" key="10">
    <source>
        <dbReference type="ARBA" id="ARBA00022605"/>
    </source>
</evidence>
<dbReference type="KEGG" id="bmeg:BG04_1243"/>
<dbReference type="FunFam" id="3.40.50.1970:FF:000007">
    <property type="entry name" value="Pentafunctional AROM polypeptide"/>
    <property type="match status" value="1"/>
</dbReference>
<dbReference type="InterPro" id="IPR016037">
    <property type="entry name" value="DHQ_synth_AroB"/>
</dbReference>
<dbReference type="GO" id="GO:0000166">
    <property type="term" value="F:nucleotide binding"/>
    <property type="evidence" value="ECO:0007669"/>
    <property type="project" value="UniProtKB-KW"/>
</dbReference>
<keyword evidence="17 18" id="KW-0170">Cobalt</keyword>
<dbReference type="GO" id="GO:0009073">
    <property type="term" value="P:aromatic amino acid family biosynthetic process"/>
    <property type="evidence" value="ECO:0007669"/>
    <property type="project" value="UniProtKB-KW"/>
</dbReference>
<dbReference type="EMBL" id="CP009920">
    <property type="protein sequence ID" value="AJI21482.1"/>
    <property type="molecule type" value="Genomic_DNA"/>
</dbReference>
<dbReference type="GO" id="GO:0008652">
    <property type="term" value="P:amino acid biosynthetic process"/>
    <property type="evidence" value="ECO:0007669"/>
    <property type="project" value="UniProtKB-KW"/>
</dbReference>
<dbReference type="CDD" id="cd08195">
    <property type="entry name" value="DHQS"/>
    <property type="match status" value="1"/>
</dbReference>
<evidence type="ECO:0000256" key="12">
    <source>
        <dbReference type="ARBA" id="ARBA00022741"/>
    </source>
</evidence>
<feature type="binding site" evidence="18">
    <location>
        <begin position="72"/>
        <end position="77"/>
    </location>
    <ligand>
        <name>NAD(+)</name>
        <dbReference type="ChEBI" id="CHEBI:57540"/>
    </ligand>
</feature>
<comment type="cofactor">
    <cofactor evidence="18">
        <name>Co(2+)</name>
        <dbReference type="ChEBI" id="CHEBI:48828"/>
    </cofactor>
    <cofactor evidence="18">
        <name>Zn(2+)</name>
        <dbReference type="ChEBI" id="CHEBI:29105"/>
    </cofactor>
    <text evidence="18">Binds 1 divalent metal cation per subunit. Can use either Co(2+) or Zn(2+).</text>
</comment>
<accession>A0A0B6AKB6</accession>
<feature type="binding site" evidence="18">
    <location>
        <begin position="130"/>
        <end position="131"/>
    </location>
    <ligand>
        <name>NAD(+)</name>
        <dbReference type="ChEBI" id="CHEBI:57540"/>
    </ligand>
</feature>
<comment type="caution">
    <text evidence="18">Lacks conserved residue(s) required for the propagation of feature annotation.</text>
</comment>
<dbReference type="RefSeq" id="WP_034649081.1">
    <property type="nucleotide sequence ID" value="NZ_BCVB01000001.1"/>
</dbReference>
<dbReference type="Proteomes" id="UP000031829">
    <property type="component" value="Chromosome"/>
</dbReference>
<evidence type="ECO:0000256" key="16">
    <source>
        <dbReference type="ARBA" id="ARBA00023239"/>
    </source>
</evidence>
<feature type="binding site" evidence="18">
    <location>
        <position position="151"/>
    </location>
    <ligand>
        <name>NAD(+)</name>
        <dbReference type="ChEBI" id="CHEBI:57540"/>
    </ligand>
</feature>
<feature type="binding site" evidence="18">
    <location>
        <begin position="106"/>
        <end position="110"/>
    </location>
    <ligand>
        <name>NAD(+)</name>
        <dbReference type="ChEBI" id="CHEBI:57540"/>
    </ligand>
</feature>
<dbReference type="AlphaFoldDB" id="A0A0B6AKB6"/>
<evidence type="ECO:0000256" key="4">
    <source>
        <dbReference type="ARBA" id="ARBA00004496"/>
    </source>
</evidence>
<evidence type="ECO:0000256" key="7">
    <source>
        <dbReference type="ARBA" id="ARBA00013031"/>
    </source>
</evidence>
<dbReference type="PANTHER" id="PTHR43622:SF7">
    <property type="entry name" value="3-DEHYDROQUINATE SYNTHASE, CHLOROPLASTIC"/>
    <property type="match status" value="1"/>
</dbReference>
<dbReference type="InterPro" id="IPR056179">
    <property type="entry name" value="DHQS_C"/>
</dbReference>
<keyword evidence="12 18" id="KW-0547">Nucleotide-binding</keyword>
<dbReference type="GO" id="GO:0009423">
    <property type="term" value="P:chorismate biosynthetic process"/>
    <property type="evidence" value="ECO:0007669"/>
    <property type="project" value="UniProtKB-UniRule"/>
</dbReference>
<evidence type="ECO:0000256" key="18">
    <source>
        <dbReference type="HAMAP-Rule" id="MF_00110"/>
    </source>
</evidence>
<dbReference type="Gene3D" id="1.20.1090.10">
    <property type="entry name" value="Dehydroquinate synthase-like - alpha domain"/>
    <property type="match status" value="1"/>
</dbReference>
<feature type="binding site" evidence="18">
    <location>
        <position position="142"/>
    </location>
    <ligand>
        <name>NAD(+)</name>
        <dbReference type="ChEBI" id="CHEBI:57540"/>
    </ligand>
</feature>
<evidence type="ECO:0000256" key="9">
    <source>
        <dbReference type="ARBA" id="ARBA00022490"/>
    </source>
</evidence>
<feature type="domain" description="3-dehydroquinate synthase C-terminal" evidence="20">
    <location>
        <begin position="181"/>
        <end position="324"/>
    </location>
</feature>
<dbReference type="GO" id="GO:0005737">
    <property type="term" value="C:cytoplasm"/>
    <property type="evidence" value="ECO:0007669"/>
    <property type="project" value="UniProtKB-SubCell"/>
</dbReference>